<comment type="caution">
    <text evidence="2">The sequence shown here is derived from an EMBL/GenBank/DDBJ whole genome shotgun (WGS) entry which is preliminary data.</text>
</comment>
<accession>A0A0F0IEV8</accession>
<dbReference type="EMBL" id="JZEE01000310">
    <property type="protein sequence ID" value="KJK66314.1"/>
    <property type="molecule type" value="Genomic_DNA"/>
</dbReference>
<dbReference type="STRING" id="1403190.A0A0F0IEV8"/>
<evidence type="ECO:0008006" key="4">
    <source>
        <dbReference type="Google" id="ProtNLM"/>
    </source>
</evidence>
<feature type="compositionally biased region" description="Acidic residues" evidence="1">
    <location>
        <begin position="459"/>
        <end position="473"/>
    </location>
</feature>
<reference evidence="2 3" key="1">
    <citation type="submission" date="2015-02" db="EMBL/GenBank/DDBJ databases">
        <title>Draft genome sequence of Aspergillus parasiticus SU-1.</title>
        <authorList>
            <person name="Yu J."/>
            <person name="Fedorova N."/>
            <person name="Yin Y."/>
            <person name="Losada L."/>
            <person name="Zafar N."/>
            <person name="Taujale R."/>
            <person name="Ehrlich K.C."/>
            <person name="Bhatnagar D."/>
            <person name="Cleveland T.E."/>
            <person name="Bennett J.W."/>
            <person name="Nierman W.C."/>
        </authorList>
    </citation>
    <scope>NUCLEOTIDE SEQUENCE [LARGE SCALE GENOMIC DNA]</scope>
    <source>
        <strain evidence="3">ATCC 56775 / NRRL 5862 / SRRC 143 / SU-1</strain>
    </source>
</reference>
<dbReference type="Proteomes" id="UP000033540">
    <property type="component" value="Unassembled WGS sequence"/>
</dbReference>
<name>A0A0F0IEV8_ASPPU</name>
<proteinExistence type="predicted"/>
<feature type="region of interest" description="Disordered" evidence="1">
    <location>
        <begin position="459"/>
        <end position="485"/>
    </location>
</feature>
<sequence>MVQIQDLPIEVLSRCLSFIKWPGLPLNPFTMDTFIIPHQAMRNLMNISLVSRKFRDLAQPFLFRDLEDLSLDDTPSRFIRFLKAIIMRPQLRKYVHSVSLHPMESDSLEKFGENLPSHDIDFFTRALQEEALLSDMTVGFASLLLALLFTKTPNLRILSLCGTAFSMRPLDPLFARDPSFLSNLEELHLEGDQQNPNYNIATFHRLFTRPRLKLLACDSGQLVDNDIPTSWAPNTLAVDEIRLINCDLNYNSLKRLIQTCKKLVRFIFLGWSIDNDPTDVWSRSPTLHFDEVDLIEALLPHQDTLEFLGIEFFESRIPSRLESLEKFPGGKMPSLRNFLVLSELTIQFSLLTPRPEFPSALKRLTITNCTTSIWDMTHCIATDCKSGRYPEIEEIIVLTVDITQLMELDRQKIPDGQTPEECLLSLRNLFKGTKVDYQIEPYPKREVLFPMGGFMNDGFSEDDFSEGESETEGSVDHDDRDDQFN</sequence>
<gene>
    <name evidence="2" type="ORF">P875_00021584</name>
</gene>
<evidence type="ECO:0000313" key="3">
    <source>
        <dbReference type="Proteomes" id="UP000033540"/>
    </source>
</evidence>
<protein>
    <recommendedName>
        <fullName evidence="4">F-box domain-containing protein</fullName>
    </recommendedName>
</protein>
<evidence type="ECO:0000256" key="1">
    <source>
        <dbReference type="SAM" id="MobiDB-lite"/>
    </source>
</evidence>
<feature type="compositionally biased region" description="Basic and acidic residues" evidence="1">
    <location>
        <begin position="474"/>
        <end position="485"/>
    </location>
</feature>
<dbReference type="AlphaFoldDB" id="A0A0F0IEV8"/>
<organism evidence="2 3">
    <name type="scientific">Aspergillus parasiticus (strain ATCC 56775 / NRRL 5862 / SRRC 143 / SU-1)</name>
    <dbReference type="NCBI Taxonomy" id="1403190"/>
    <lineage>
        <taxon>Eukaryota</taxon>
        <taxon>Fungi</taxon>
        <taxon>Dikarya</taxon>
        <taxon>Ascomycota</taxon>
        <taxon>Pezizomycotina</taxon>
        <taxon>Eurotiomycetes</taxon>
        <taxon>Eurotiomycetidae</taxon>
        <taxon>Eurotiales</taxon>
        <taxon>Aspergillaceae</taxon>
        <taxon>Aspergillus</taxon>
        <taxon>Aspergillus subgen. Circumdati</taxon>
    </lineage>
</organism>
<dbReference type="SUPFAM" id="SSF52047">
    <property type="entry name" value="RNI-like"/>
    <property type="match status" value="1"/>
</dbReference>
<evidence type="ECO:0000313" key="2">
    <source>
        <dbReference type="EMBL" id="KJK66314.1"/>
    </source>
</evidence>
<dbReference type="OrthoDB" id="2520703at2759"/>